<evidence type="ECO:0000259" key="1">
    <source>
        <dbReference type="PROSITE" id="PS51186"/>
    </source>
</evidence>
<dbReference type="CDD" id="cd04301">
    <property type="entry name" value="NAT_SF"/>
    <property type="match status" value="1"/>
</dbReference>
<dbReference type="InterPro" id="IPR041380">
    <property type="entry name" value="Acetyltransf_17"/>
</dbReference>
<accession>A0A1U7I8W6</accession>
<dbReference type="PROSITE" id="PS51186">
    <property type="entry name" value="GNAT"/>
    <property type="match status" value="1"/>
</dbReference>
<name>A0A1U7I8W6_9CYAN</name>
<dbReference type="InterPro" id="IPR016181">
    <property type="entry name" value="Acyl_CoA_acyltransferase"/>
</dbReference>
<dbReference type="GO" id="GO:0034069">
    <property type="term" value="F:aminoglycoside N-acetyltransferase activity"/>
    <property type="evidence" value="ECO:0007669"/>
    <property type="project" value="TreeGrafter"/>
</dbReference>
<dbReference type="PANTHER" id="PTHR37817">
    <property type="entry name" value="N-ACETYLTRANSFERASE EIS"/>
    <property type="match status" value="1"/>
</dbReference>
<dbReference type="PANTHER" id="PTHR37817:SF1">
    <property type="entry name" value="N-ACETYLTRANSFERASE EIS"/>
    <property type="match status" value="1"/>
</dbReference>
<protein>
    <submittedName>
        <fullName evidence="2">GNAT family N-acetyltransferase</fullName>
    </submittedName>
</protein>
<dbReference type="GO" id="GO:0030649">
    <property type="term" value="P:aminoglycoside antibiotic catabolic process"/>
    <property type="evidence" value="ECO:0007669"/>
    <property type="project" value="TreeGrafter"/>
</dbReference>
<dbReference type="InterPro" id="IPR036527">
    <property type="entry name" value="SCP2_sterol-bd_dom_sf"/>
</dbReference>
<dbReference type="Pfam" id="PF13527">
    <property type="entry name" value="Acetyltransf_9"/>
    <property type="match status" value="1"/>
</dbReference>
<gene>
    <name evidence="2" type="ORF">NIES2119_25020</name>
</gene>
<evidence type="ECO:0000313" key="2">
    <source>
        <dbReference type="EMBL" id="OKH32840.1"/>
    </source>
</evidence>
<dbReference type="Pfam" id="PF17668">
    <property type="entry name" value="Acetyltransf_17"/>
    <property type="match status" value="1"/>
</dbReference>
<comment type="caution">
    <text evidence="2">The sequence shown here is derived from an EMBL/GenBank/DDBJ whole genome shotgun (WGS) entry which is preliminary data.</text>
</comment>
<dbReference type="SUPFAM" id="SSF55729">
    <property type="entry name" value="Acyl-CoA N-acyltransferases (Nat)"/>
    <property type="match status" value="1"/>
</dbReference>
<dbReference type="EMBL" id="MRCE01000035">
    <property type="protein sequence ID" value="OKH32840.1"/>
    <property type="molecule type" value="Genomic_DNA"/>
</dbReference>
<dbReference type="InterPro" id="IPR000182">
    <property type="entry name" value="GNAT_dom"/>
</dbReference>
<keyword evidence="2" id="KW-0808">Transferase</keyword>
<reference evidence="2 3" key="1">
    <citation type="submission" date="2016-11" db="EMBL/GenBank/DDBJ databases">
        <title>Draft Genome Sequences of Nine Cyanobacterial Strains from Diverse Habitats.</title>
        <authorList>
            <person name="Zhu T."/>
            <person name="Hou S."/>
            <person name="Lu X."/>
            <person name="Hess W.R."/>
        </authorList>
    </citation>
    <scope>NUCLEOTIDE SEQUENCE [LARGE SCALE GENOMIC DNA]</scope>
    <source>
        <strain evidence="2 3">IAM M-71</strain>
    </source>
</reference>
<organism evidence="2 3">
    <name type="scientific">[Phormidium ambiguum] IAM M-71</name>
    <dbReference type="NCBI Taxonomy" id="454136"/>
    <lineage>
        <taxon>Bacteria</taxon>
        <taxon>Bacillati</taxon>
        <taxon>Cyanobacteriota</taxon>
        <taxon>Cyanophyceae</taxon>
        <taxon>Oscillatoriophycideae</taxon>
        <taxon>Aerosakkonematales</taxon>
        <taxon>Aerosakkonemataceae</taxon>
        <taxon>Floridanema</taxon>
    </lineage>
</organism>
<dbReference type="InterPro" id="IPR051554">
    <property type="entry name" value="Acetyltransferase_Eis"/>
</dbReference>
<dbReference type="InterPro" id="IPR025559">
    <property type="entry name" value="Eis_dom"/>
</dbReference>
<dbReference type="RefSeq" id="WP_073596216.1">
    <property type="nucleotide sequence ID" value="NZ_MRCE01000035.1"/>
</dbReference>
<dbReference type="Proteomes" id="UP000185860">
    <property type="component" value="Unassembled WGS sequence"/>
</dbReference>
<sequence>MKLNLEFGSLSNEEDAKQLAAILGQCFAFPNTEKYFQCLGLENFRVVRDRNRIVGGLAVYQMGQWFGGKSVPMAGIAAVGVPPEQRGTGVAFELLSQTLRELYEREVPISALYPATQRLYRKVGYEQGGYACVHEIPTNSIGLSDRTLPIQSVTPIDSEIFSDIYRQSAIKINGKLDRNQAIWLKIIQPREQEIIYAYLVGAESQPEGYIIFYQNAKQSQLVILDWVALTTAAAKRLWTFVADHRSQIETAVWRGSVVHPLLLLLPEQTAKVKNSSIWMLRIVNVAKALSKRGYPTGVETELHLAVQDDLLTDNNGNFILRVSGGSGEVTRGGKGELRLNIRGLSPLYTGLYTPQQLQFSGFLEATDRVIATATEIFASSVPWMADFF</sequence>
<dbReference type="Gene3D" id="3.40.630.30">
    <property type="match status" value="2"/>
</dbReference>
<dbReference type="OrthoDB" id="3498897at2"/>
<dbReference type="STRING" id="454136.NIES2119_25020"/>
<dbReference type="Gene3D" id="3.30.1050.10">
    <property type="entry name" value="SCP2 sterol-binding domain"/>
    <property type="match status" value="1"/>
</dbReference>
<proteinExistence type="predicted"/>
<feature type="domain" description="N-acetyltransferase" evidence="1">
    <location>
        <begin position="5"/>
        <end position="146"/>
    </location>
</feature>
<evidence type="ECO:0000313" key="3">
    <source>
        <dbReference type="Proteomes" id="UP000185860"/>
    </source>
</evidence>
<dbReference type="Pfam" id="PF13530">
    <property type="entry name" value="SCP2_2"/>
    <property type="match status" value="1"/>
</dbReference>
<dbReference type="AlphaFoldDB" id="A0A1U7I8W6"/>
<dbReference type="SUPFAM" id="SSF55718">
    <property type="entry name" value="SCP-like"/>
    <property type="match status" value="1"/>
</dbReference>